<dbReference type="CDD" id="cd11660">
    <property type="entry name" value="SANT_TRF"/>
    <property type="match status" value="1"/>
</dbReference>
<dbReference type="GeneID" id="93583428"/>
<protein>
    <recommendedName>
        <fullName evidence="3">Myb-like domain-containing protein</fullName>
    </recommendedName>
</protein>
<keyword evidence="5" id="KW-1185">Reference proteome</keyword>
<gene>
    <name evidence="4" type="ORF">DFL_001117</name>
</gene>
<feature type="compositionally biased region" description="Low complexity" evidence="2">
    <location>
        <begin position="100"/>
        <end position="115"/>
    </location>
</feature>
<dbReference type="AlphaFoldDB" id="A0A437AG93"/>
<organism evidence="4 5">
    <name type="scientific">Arthrobotrys flagrans</name>
    <name type="common">Nematode-trapping fungus</name>
    <name type="synonym">Trichothecium flagrans</name>
    <dbReference type="NCBI Taxonomy" id="97331"/>
    <lineage>
        <taxon>Eukaryota</taxon>
        <taxon>Fungi</taxon>
        <taxon>Dikarya</taxon>
        <taxon>Ascomycota</taxon>
        <taxon>Pezizomycotina</taxon>
        <taxon>Orbiliomycetes</taxon>
        <taxon>Orbiliales</taxon>
        <taxon>Orbiliaceae</taxon>
        <taxon>Arthrobotrys</taxon>
    </lineage>
</organism>
<dbReference type="OrthoDB" id="608866at2759"/>
<dbReference type="Gene3D" id="1.10.246.220">
    <property type="match status" value="1"/>
</dbReference>
<dbReference type="SMART" id="SM00717">
    <property type="entry name" value="SANT"/>
    <property type="match status" value="2"/>
</dbReference>
<feature type="region of interest" description="Disordered" evidence="2">
    <location>
        <begin position="100"/>
        <end position="143"/>
    </location>
</feature>
<dbReference type="Pfam" id="PF23588">
    <property type="entry name" value="HTH_CHD1_Hrp3"/>
    <property type="match status" value="1"/>
</dbReference>
<evidence type="ECO:0000256" key="2">
    <source>
        <dbReference type="SAM" id="MobiDB-lite"/>
    </source>
</evidence>
<dbReference type="InterPro" id="IPR056302">
    <property type="entry name" value="CHD1-2/Hrp3_HTH"/>
</dbReference>
<dbReference type="EMBL" id="SAEB01000001">
    <property type="protein sequence ID" value="RVD90141.1"/>
    <property type="molecule type" value="Genomic_DNA"/>
</dbReference>
<proteinExistence type="predicted"/>
<feature type="domain" description="Myb-like" evidence="3">
    <location>
        <begin position="259"/>
        <end position="305"/>
    </location>
</feature>
<dbReference type="PROSITE" id="PS50090">
    <property type="entry name" value="MYB_LIKE"/>
    <property type="match status" value="2"/>
</dbReference>
<feature type="compositionally biased region" description="Basic and acidic residues" evidence="2">
    <location>
        <begin position="224"/>
        <end position="233"/>
    </location>
</feature>
<dbReference type="STRING" id="97331.A0A437AG93"/>
<feature type="region of interest" description="Disordered" evidence="2">
    <location>
        <begin position="504"/>
        <end position="566"/>
    </location>
</feature>
<sequence length="601" mass="64656">MASPWSDGDLEDLFGDGLFDVPLSPLADEYGSSAHASPTAGQFTSGNVASATRLPALLLPTPPAQVSPYQAPPVRPQLCLPSPPASQLAPVVSVLGQPSLPSASVSASSGDAASPESATSPDADEDGQANGQQKRKNKPRRNWEREETIRLVKGVEKYGIGAWARIQADEEFGLTHRKPWDLKDRFRLLWPDEYGARDGPAFYNLDVDAALRHKKQNRKKNKKRGGEREEPRRARGSVVVAATTATGRRRVTIRKGTEWSAEEEADLLTAHQRHGKLWRASAADRELAFHGRSIEDIRRRFSELYPELAGGRPEDPSRPLWGPSDQATAFERGLINGFGTQGVSRLQAQRISAAVAGPSHRIAPNNGTPRVGGIVHPPAQEAGVRPNTYTPEGIVGQELGFPSPIAALSPAAAEDAAGCRLPTPPVTAPELQLFTPPPPVSAHGHYDELGQIAEATLAPNVMLAAPAELSVSYTDIDPTLDANTFPFTQDMMEDMEQFLREWNSEPAPDPAENSANGVGGTPPLLGYSEEDMMSDMDDYFSGAAPEPATPQSAASEPLLGPSTDSEVMAAMEEFFAEASCRGWTEERIMAELDQRFGGDGN</sequence>
<dbReference type="InterPro" id="IPR001005">
    <property type="entry name" value="SANT/Myb"/>
</dbReference>
<feature type="compositionally biased region" description="Basic residues" evidence="2">
    <location>
        <begin position="213"/>
        <end position="223"/>
    </location>
</feature>
<dbReference type="InterPro" id="IPR009057">
    <property type="entry name" value="Homeodomain-like_sf"/>
</dbReference>
<accession>A0A437AG93</accession>
<evidence type="ECO:0000259" key="3">
    <source>
        <dbReference type="PROSITE" id="PS50090"/>
    </source>
</evidence>
<dbReference type="VEuPathDB" id="FungiDB:DFL_001117"/>
<dbReference type="PANTHER" id="PTHR46734">
    <property type="entry name" value="TELOMERIC REPEAT-BINDING FACTOR 1 TERF1"/>
    <property type="match status" value="1"/>
</dbReference>
<reference evidence="4 5" key="1">
    <citation type="submission" date="2019-01" db="EMBL/GenBank/DDBJ databases">
        <title>Intercellular communication is required for trap formation in the nematode-trapping fungus Duddingtonia flagrans.</title>
        <authorList>
            <person name="Youssar L."/>
            <person name="Wernet V."/>
            <person name="Hensel N."/>
            <person name="Hildebrandt H.-G."/>
            <person name="Fischer R."/>
        </authorList>
    </citation>
    <scope>NUCLEOTIDE SEQUENCE [LARGE SCALE GENOMIC DNA]</scope>
    <source>
        <strain evidence="4 5">CBS H-5679</strain>
    </source>
</reference>
<feature type="region of interest" description="Disordered" evidence="2">
    <location>
        <begin position="213"/>
        <end position="237"/>
    </location>
</feature>
<feature type="compositionally biased region" description="Acidic residues" evidence="2">
    <location>
        <begin position="528"/>
        <end position="538"/>
    </location>
</feature>
<dbReference type="Proteomes" id="UP000283090">
    <property type="component" value="Unassembled WGS sequence"/>
</dbReference>
<feature type="domain" description="Myb-like" evidence="3">
    <location>
        <begin position="135"/>
        <end position="190"/>
    </location>
</feature>
<keyword evidence="1" id="KW-0539">Nucleus</keyword>
<dbReference type="Gene3D" id="1.10.10.60">
    <property type="entry name" value="Homeodomain-like"/>
    <property type="match status" value="1"/>
</dbReference>
<name>A0A437AG93_ARTFL</name>
<evidence type="ECO:0000313" key="5">
    <source>
        <dbReference type="Proteomes" id="UP000283090"/>
    </source>
</evidence>
<dbReference type="InterPro" id="IPR052450">
    <property type="entry name" value="TRBD-Containing_Protein"/>
</dbReference>
<evidence type="ECO:0000256" key="1">
    <source>
        <dbReference type="ARBA" id="ARBA00023242"/>
    </source>
</evidence>
<dbReference type="PANTHER" id="PTHR46734:SF1">
    <property type="entry name" value="TELOMERIC REPEAT-BINDING FACTOR 1"/>
    <property type="match status" value="1"/>
</dbReference>
<comment type="caution">
    <text evidence="4">The sequence shown here is derived from an EMBL/GenBank/DDBJ whole genome shotgun (WGS) entry which is preliminary data.</text>
</comment>
<dbReference type="CDD" id="cd00167">
    <property type="entry name" value="SANT"/>
    <property type="match status" value="1"/>
</dbReference>
<dbReference type="RefSeq" id="XP_067495685.1">
    <property type="nucleotide sequence ID" value="XM_067629689.1"/>
</dbReference>
<evidence type="ECO:0000313" key="4">
    <source>
        <dbReference type="EMBL" id="RVD90141.1"/>
    </source>
</evidence>
<dbReference type="SUPFAM" id="SSF46689">
    <property type="entry name" value="Homeodomain-like"/>
    <property type="match status" value="1"/>
</dbReference>